<dbReference type="AlphaFoldDB" id="A0A4C1V5L4"/>
<keyword evidence="1" id="KW-1133">Transmembrane helix</keyword>
<evidence type="ECO:0000313" key="3">
    <source>
        <dbReference type="Proteomes" id="UP000299102"/>
    </source>
</evidence>
<reference evidence="2 3" key="1">
    <citation type="journal article" date="2019" name="Commun. Biol.">
        <title>The bagworm genome reveals a unique fibroin gene that provides high tensile strength.</title>
        <authorList>
            <person name="Kono N."/>
            <person name="Nakamura H."/>
            <person name="Ohtoshi R."/>
            <person name="Tomita M."/>
            <person name="Numata K."/>
            <person name="Arakawa K."/>
        </authorList>
    </citation>
    <scope>NUCLEOTIDE SEQUENCE [LARGE SCALE GENOMIC DNA]</scope>
</reference>
<keyword evidence="1" id="KW-0812">Transmembrane</keyword>
<feature type="transmembrane region" description="Helical" evidence="1">
    <location>
        <begin position="41"/>
        <end position="62"/>
    </location>
</feature>
<gene>
    <name evidence="2" type="ORF">EVAR_16692_1</name>
</gene>
<comment type="caution">
    <text evidence="2">The sequence shown here is derived from an EMBL/GenBank/DDBJ whole genome shotgun (WGS) entry which is preliminary data.</text>
</comment>
<name>A0A4C1V5L4_EUMVA</name>
<evidence type="ECO:0000256" key="1">
    <source>
        <dbReference type="SAM" id="Phobius"/>
    </source>
</evidence>
<evidence type="ECO:0000313" key="2">
    <source>
        <dbReference type="EMBL" id="GBP33656.1"/>
    </source>
</evidence>
<keyword evidence="3" id="KW-1185">Reference proteome</keyword>
<keyword evidence="1" id="KW-0472">Membrane</keyword>
<protein>
    <submittedName>
        <fullName evidence="2">Uncharacterized protein</fullName>
    </submittedName>
</protein>
<organism evidence="2 3">
    <name type="scientific">Eumeta variegata</name>
    <name type="common">Bagworm moth</name>
    <name type="synonym">Eumeta japonica</name>
    <dbReference type="NCBI Taxonomy" id="151549"/>
    <lineage>
        <taxon>Eukaryota</taxon>
        <taxon>Metazoa</taxon>
        <taxon>Ecdysozoa</taxon>
        <taxon>Arthropoda</taxon>
        <taxon>Hexapoda</taxon>
        <taxon>Insecta</taxon>
        <taxon>Pterygota</taxon>
        <taxon>Neoptera</taxon>
        <taxon>Endopterygota</taxon>
        <taxon>Lepidoptera</taxon>
        <taxon>Glossata</taxon>
        <taxon>Ditrysia</taxon>
        <taxon>Tineoidea</taxon>
        <taxon>Psychidae</taxon>
        <taxon>Oiketicinae</taxon>
        <taxon>Eumeta</taxon>
    </lineage>
</organism>
<dbReference type="Proteomes" id="UP000299102">
    <property type="component" value="Unassembled WGS sequence"/>
</dbReference>
<dbReference type="EMBL" id="BGZK01000277">
    <property type="protein sequence ID" value="GBP33656.1"/>
    <property type="molecule type" value="Genomic_DNA"/>
</dbReference>
<proteinExistence type="predicted"/>
<sequence>MSRNTNFEEARDINRSKRCGGGVDDYCAQPAGDRDGPPARVLALSHTLCLCFVCVCVCLCLANRSATVTDRTTNYYNLPDRKMNTNSLEFDFIIKTAAFVTRDVINNIVVLQPAERSY</sequence>
<accession>A0A4C1V5L4</accession>